<evidence type="ECO:0000256" key="11">
    <source>
        <dbReference type="RuleBase" id="RU362034"/>
    </source>
</evidence>
<proteinExistence type="inferred from homology"/>
<dbReference type="CDD" id="cd00009">
    <property type="entry name" value="AAA"/>
    <property type="match status" value="1"/>
</dbReference>
<dbReference type="Gene3D" id="1.10.1780.10">
    <property type="entry name" value="Clp, N-terminal domain"/>
    <property type="match status" value="1"/>
</dbReference>
<dbReference type="Pfam" id="PF00004">
    <property type="entry name" value="AAA"/>
    <property type="match status" value="1"/>
</dbReference>
<dbReference type="InterPro" id="IPR017730">
    <property type="entry name" value="Chaperonin_ClpB"/>
</dbReference>
<reference evidence="13 14" key="1">
    <citation type="submission" date="2020-08" db="EMBL/GenBank/DDBJ databases">
        <title>Genomic Encyclopedia of Type Strains, Phase IV (KMG-IV): sequencing the most valuable type-strain genomes for metagenomic binning, comparative biology and taxonomic classification.</title>
        <authorList>
            <person name="Goeker M."/>
        </authorList>
    </citation>
    <scope>NUCLEOTIDE SEQUENCE [LARGE SCALE GENOMIC DNA]</scope>
    <source>
        <strain evidence="13 14">DSM 11525</strain>
    </source>
</reference>
<dbReference type="CDD" id="cd19499">
    <property type="entry name" value="RecA-like_ClpB_Hsp104-like"/>
    <property type="match status" value="1"/>
</dbReference>
<dbReference type="Pfam" id="PF17871">
    <property type="entry name" value="AAA_lid_9"/>
    <property type="match status" value="1"/>
</dbReference>
<dbReference type="InterPro" id="IPR050130">
    <property type="entry name" value="ClpA_ClpB"/>
</dbReference>
<dbReference type="InterPro" id="IPR001270">
    <property type="entry name" value="ClpA/B"/>
</dbReference>
<keyword evidence="7 10" id="KW-0143">Chaperone</keyword>
<comment type="similarity">
    <text evidence="1 10">Belongs to the ClpA/ClpB family.</text>
</comment>
<dbReference type="SUPFAM" id="SSF52540">
    <property type="entry name" value="P-loop containing nucleoside triphosphate hydrolases"/>
    <property type="match status" value="2"/>
</dbReference>
<keyword evidence="11" id="KW-0963">Cytoplasm</keyword>
<dbReference type="InterPro" id="IPR004176">
    <property type="entry name" value="Clp_R_N"/>
</dbReference>
<comment type="subunit">
    <text evidence="8">Homohexamer. The oligomerization is ATP-dependent.</text>
</comment>
<comment type="function">
    <text evidence="11">Part of a stress-induced multi-chaperone system, it is involved in the recovery of the cell from heat-induced damage, in cooperation with DnaK, DnaJ and GrpE.</text>
</comment>
<dbReference type="Pfam" id="PF10431">
    <property type="entry name" value="ClpB_D2-small"/>
    <property type="match status" value="1"/>
</dbReference>
<dbReference type="GO" id="GO:0005524">
    <property type="term" value="F:ATP binding"/>
    <property type="evidence" value="ECO:0007669"/>
    <property type="project" value="UniProtKB-UniRule"/>
</dbReference>
<dbReference type="InterPro" id="IPR003959">
    <property type="entry name" value="ATPase_AAA_core"/>
</dbReference>
<keyword evidence="3 9" id="KW-0677">Repeat</keyword>
<dbReference type="EMBL" id="JACHHR010000002">
    <property type="protein sequence ID" value="MBB5210904.1"/>
    <property type="molecule type" value="Genomic_DNA"/>
</dbReference>
<evidence type="ECO:0000256" key="4">
    <source>
        <dbReference type="ARBA" id="ARBA00022741"/>
    </source>
</evidence>
<evidence type="ECO:0000256" key="7">
    <source>
        <dbReference type="ARBA" id="ARBA00023186"/>
    </source>
</evidence>
<dbReference type="AlphaFoldDB" id="A0AA89PIZ3"/>
<evidence type="ECO:0000256" key="3">
    <source>
        <dbReference type="ARBA" id="ARBA00022737"/>
    </source>
</evidence>
<evidence type="ECO:0000256" key="10">
    <source>
        <dbReference type="RuleBase" id="RU004432"/>
    </source>
</evidence>
<dbReference type="PANTHER" id="PTHR11638:SF18">
    <property type="entry name" value="HEAT SHOCK PROTEIN 104"/>
    <property type="match status" value="1"/>
</dbReference>
<name>A0AA89PIZ3_9GAMM</name>
<dbReference type="InterPro" id="IPR036628">
    <property type="entry name" value="Clp_N_dom_sf"/>
</dbReference>
<dbReference type="GO" id="GO:0042026">
    <property type="term" value="P:protein refolding"/>
    <property type="evidence" value="ECO:0007669"/>
    <property type="project" value="UniProtKB-UniRule"/>
</dbReference>
<dbReference type="PROSITE" id="PS51903">
    <property type="entry name" value="CLP_R"/>
    <property type="match status" value="1"/>
</dbReference>
<dbReference type="SMART" id="SM01086">
    <property type="entry name" value="ClpB_D2-small"/>
    <property type="match status" value="1"/>
</dbReference>
<dbReference type="Proteomes" id="UP000563601">
    <property type="component" value="Unassembled WGS sequence"/>
</dbReference>
<dbReference type="Gene3D" id="3.40.50.300">
    <property type="entry name" value="P-loop containing nucleotide triphosphate hydrolases"/>
    <property type="match status" value="3"/>
</dbReference>
<dbReference type="PRINTS" id="PR00300">
    <property type="entry name" value="CLPPROTEASEA"/>
</dbReference>
<dbReference type="PROSITE" id="PS00871">
    <property type="entry name" value="CLPAB_2"/>
    <property type="match status" value="1"/>
</dbReference>
<dbReference type="FunFam" id="1.10.8.60:FF:000017">
    <property type="entry name" value="ATP-dependent chaperone ClpB"/>
    <property type="match status" value="1"/>
</dbReference>
<dbReference type="SUPFAM" id="SSF81923">
    <property type="entry name" value="Double Clp-N motif"/>
    <property type="match status" value="1"/>
</dbReference>
<feature type="coiled-coil region" evidence="11">
    <location>
        <begin position="400"/>
        <end position="488"/>
    </location>
</feature>
<dbReference type="InterPro" id="IPR019489">
    <property type="entry name" value="Clp_ATPase_C"/>
</dbReference>
<dbReference type="NCBIfam" id="TIGR03346">
    <property type="entry name" value="chaperone_ClpB"/>
    <property type="match status" value="1"/>
</dbReference>
<evidence type="ECO:0000259" key="12">
    <source>
        <dbReference type="PROSITE" id="PS51903"/>
    </source>
</evidence>
<dbReference type="FunFam" id="3.40.50.300:FF:000120">
    <property type="entry name" value="ATP-dependent chaperone ClpB"/>
    <property type="match status" value="1"/>
</dbReference>
<dbReference type="FunFam" id="3.40.50.300:FF:000025">
    <property type="entry name" value="ATP-dependent Clp protease subunit"/>
    <property type="match status" value="1"/>
</dbReference>
<comment type="subunit">
    <text evidence="11">Homohexamer; The oligomerization is ATP-dependent.</text>
</comment>
<evidence type="ECO:0000256" key="5">
    <source>
        <dbReference type="ARBA" id="ARBA00022840"/>
    </source>
</evidence>
<organism evidence="13 14">
    <name type="scientific">Microbulbifer hydrolyticus</name>
    <dbReference type="NCBI Taxonomy" id="48074"/>
    <lineage>
        <taxon>Bacteria</taxon>
        <taxon>Pseudomonadati</taxon>
        <taxon>Pseudomonadota</taxon>
        <taxon>Gammaproteobacteria</taxon>
        <taxon>Cellvibrionales</taxon>
        <taxon>Microbulbiferaceae</taxon>
        <taxon>Microbulbifer</taxon>
    </lineage>
</organism>
<gene>
    <name evidence="11" type="primary">clpB</name>
    <name evidence="13" type="ORF">HNQ53_001122</name>
</gene>
<dbReference type="InterPro" id="IPR003593">
    <property type="entry name" value="AAA+_ATPase"/>
</dbReference>
<dbReference type="GO" id="GO:0008233">
    <property type="term" value="F:peptidase activity"/>
    <property type="evidence" value="ECO:0007669"/>
    <property type="project" value="UniProtKB-KW"/>
</dbReference>
<evidence type="ECO:0000313" key="13">
    <source>
        <dbReference type="EMBL" id="MBB5210904.1"/>
    </source>
</evidence>
<evidence type="ECO:0000256" key="8">
    <source>
        <dbReference type="ARBA" id="ARBA00026057"/>
    </source>
</evidence>
<dbReference type="Pfam" id="PF02861">
    <property type="entry name" value="Clp_N"/>
    <property type="match status" value="1"/>
</dbReference>
<comment type="caution">
    <text evidence="13">The sequence shown here is derived from an EMBL/GenBank/DDBJ whole genome shotgun (WGS) entry which is preliminary data.</text>
</comment>
<keyword evidence="6 11" id="KW-0175">Coiled coil</keyword>
<comment type="subcellular location">
    <subcellularLocation>
        <location evidence="11">Cytoplasm</location>
    </subcellularLocation>
</comment>
<dbReference type="InterPro" id="IPR041546">
    <property type="entry name" value="ClpA/ClpB_AAA_lid"/>
</dbReference>
<keyword evidence="4 10" id="KW-0547">Nucleotide-binding</keyword>
<evidence type="ECO:0000256" key="2">
    <source>
        <dbReference type="ARBA" id="ARBA00017574"/>
    </source>
</evidence>
<dbReference type="GO" id="GO:0006508">
    <property type="term" value="P:proteolysis"/>
    <property type="evidence" value="ECO:0007669"/>
    <property type="project" value="UniProtKB-KW"/>
</dbReference>
<accession>A0AA89PIZ3</accession>
<dbReference type="InterPro" id="IPR027417">
    <property type="entry name" value="P-loop_NTPase"/>
</dbReference>
<keyword evidence="5 10" id="KW-0067">ATP-binding</keyword>
<dbReference type="GO" id="GO:0034605">
    <property type="term" value="P:cellular response to heat"/>
    <property type="evidence" value="ECO:0007669"/>
    <property type="project" value="TreeGrafter"/>
</dbReference>
<dbReference type="PANTHER" id="PTHR11638">
    <property type="entry name" value="ATP-DEPENDENT CLP PROTEASE"/>
    <property type="match status" value="1"/>
</dbReference>
<sequence length="862" mass="95944">MTNPLQAAIADAQSIAVGRDHNQIYPEHLLQALLDQSSGSVTAFLNQAGFNINGLRNDLAKRLDSLPTVGTPTGDVGMSQELMRLFNLADKKAQKNGDSFISSETVLLAAFDAAAGEVSKILNAHGDLKHLQDAITKIRGDEKINDPQAEEARQALDKYTMDLTARAEAGKLDPVIGRDDEIRRTIQVLQRRTKNNPVLIGEPGVGKTAIVEGLAQRIVNGEVPEGLKDKRLLSLDLGSLLAGAKFRGEFEERLKAVLNELSKQEGRVILFIDELHTMVGAGKAEGAMDAGNMLKPALARGELHCVGATTLNEYRQYIEKDAALERRFQKVLVDEPSEEDTIAILRGLKERYEVHHGVDITDSAIIAATKLSQRYITDRQLPDKAIDLIDEAASRIRMEIDSKPEEMDKLERRLIQLKIEREAVKKDKDDEATKKRLQKLEEDIDAIEKEYADLEEIWKAEKAKLAGSADIKNKLEQAKLDMDAARRAGDLTRMSEIQYGVIPQLEQQLKMASDTSDTSENQLLRNRVTDEEVAEVVSRWTGIPVSKMLEGEREKLLKMEGALHDRVIGQDEAVEAVSNAVRRSRAGLADPNRPNGSFLFLGPTGVGKTELCKALAEFLFDTEDAMVRMDMSEFMEKHSVARLIGAPPGYVGYEEGGYLTEAVRRKPYSVLLLDEVEKAHPDVFNILLQVLEDGRLTDGQGRTVDFRNTVVVMTSNLGSDLIQKYASAKDDDEVDSEIHYRQMKAAVMDVVGNHFRPEFINRIDEVVVFHPLDRAEVRSIAEIQLQNLRDRLAERDLKLEVSEELLNKLADVGFDPVYGARPLKRAIQMWLENPLAQDVLSGKFVPGDTIHASLEGDRAVFQ</sequence>
<dbReference type="PROSITE" id="PS00870">
    <property type="entry name" value="CLPAB_1"/>
    <property type="match status" value="1"/>
</dbReference>
<dbReference type="InterPro" id="IPR028299">
    <property type="entry name" value="ClpA/B_CS2"/>
</dbReference>
<dbReference type="Pfam" id="PF07724">
    <property type="entry name" value="AAA_2"/>
    <property type="match status" value="1"/>
</dbReference>
<protein>
    <recommendedName>
        <fullName evidence="2 11">Chaperone protein ClpB</fullName>
    </recommendedName>
</protein>
<feature type="domain" description="Clp R" evidence="12">
    <location>
        <begin position="1"/>
        <end position="141"/>
    </location>
</feature>
<dbReference type="NCBIfam" id="NF008118">
    <property type="entry name" value="PRK10865.1"/>
    <property type="match status" value="1"/>
</dbReference>
<evidence type="ECO:0000256" key="9">
    <source>
        <dbReference type="PROSITE-ProRule" id="PRU01251"/>
    </source>
</evidence>
<dbReference type="GO" id="GO:0016887">
    <property type="term" value="F:ATP hydrolysis activity"/>
    <property type="evidence" value="ECO:0007669"/>
    <property type="project" value="InterPro"/>
</dbReference>
<keyword evidence="11" id="KW-0346">Stress response</keyword>
<dbReference type="GO" id="GO:0005737">
    <property type="term" value="C:cytoplasm"/>
    <property type="evidence" value="ECO:0007669"/>
    <property type="project" value="UniProtKB-SubCell"/>
</dbReference>
<keyword evidence="13" id="KW-0378">Hydrolase</keyword>
<evidence type="ECO:0000313" key="14">
    <source>
        <dbReference type="Proteomes" id="UP000563601"/>
    </source>
</evidence>
<dbReference type="Gene3D" id="1.10.8.60">
    <property type="match status" value="1"/>
</dbReference>
<dbReference type="FunFam" id="3.40.50.300:FF:000010">
    <property type="entry name" value="Chaperone clpB 1, putative"/>
    <property type="match status" value="1"/>
</dbReference>
<dbReference type="SMART" id="SM00382">
    <property type="entry name" value="AAA"/>
    <property type="match status" value="2"/>
</dbReference>
<evidence type="ECO:0000256" key="1">
    <source>
        <dbReference type="ARBA" id="ARBA00008675"/>
    </source>
</evidence>
<evidence type="ECO:0000256" key="6">
    <source>
        <dbReference type="ARBA" id="ARBA00023054"/>
    </source>
</evidence>
<keyword evidence="13" id="KW-0645">Protease</keyword>
<dbReference type="InterPro" id="IPR018368">
    <property type="entry name" value="ClpA/B_CS1"/>
</dbReference>